<evidence type="ECO:0000313" key="2">
    <source>
        <dbReference type="EMBL" id="CAF4340879.1"/>
    </source>
</evidence>
<feature type="signal peptide" evidence="1">
    <location>
        <begin position="1"/>
        <end position="18"/>
    </location>
</feature>
<sequence>MLWSYFLLLTTLNISLHALLYPAESETRQVKSLDGLWHFRLDEQGVGENERWFAQSNLPEPTIIMPVPSSY</sequence>
<dbReference type="Proteomes" id="UP000663844">
    <property type="component" value="Unassembled WGS sequence"/>
</dbReference>
<dbReference type="InterPro" id="IPR008979">
    <property type="entry name" value="Galactose-bd-like_sf"/>
</dbReference>
<organism evidence="2 3">
    <name type="scientific">Adineta steineri</name>
    <dbReference type="NCBI Taxonomy" id="433720"/>
    <lineage>
        <taxon>Eukaryota</taxon>
        <taxon>Metazoa</taxon>
        <taxon>Spiralia</taxon>
        <taxon>Gnathifera</taxon>
        <taxon>Rotifera</taxon>
        <taxon>Eurotatoria</taxon>
        <taxon>Bdelloidea</taxon>
        <taxon>Adinetida</taxon>
        <taxon>Adinetidae</taxon>
        <taxon>Adineta</taxon>
    </lineage>
</organism>
<dbReference type="Gene3D" id="2.60.120.260">
    <property type="entry name" value="Galactose-binding domain-like"/>
    <property type="match status" value="1"/>
</dbReference>
<evidence type="ECO:0008006" key="4">
    <source>
        <dbReference type="Google" id="ProtNLM"/>
    </source>
</evidence>
<dbReference type="SUPFAM" id="SSF49785">
    <property type="entry name" value="Galactose-binding domain-like"/>
    <property type="match status" value="1"/>
</dbReference>
<comment type="caution">
    <text evidence="2">The sequence shown here is derived from an EMBL/GenBank/DDBJ whole genome shotgun (WGS) entry which is preliminary data.</text>
</comment>
<reference evidence="2" key="1">
    <citation type="submission" date="2021-02" db="EMBL/GenBank/DDBJ databases">
        <authorList>
            <person name="Nowell W R."/>
        </authorList>
    </citation>
    <scope>NUCLEOTIDE SEQUENCE</scope>
</reference>
<protein>
    <recommendedName>
        <fullName evidence="4">Beta-glucuronidase</fullName>
    </recommendedName>
</protein>
<dbReference type="EMBL" id="CAJOAZ010019875">
    <property type="protein sequence ID" value="CAF4340879.1"/>
    <property type="molecule type" value="Genomic_DNA"/>
</dbReference>
<feature type="chain" id="PRO_5032670882" description="Beta-glucuronidase" evidence="1">
    <location>
        <begin position="19"/>
        <end position="71"/>
    </location>
</feature>
<name>A0A820KQK1_9BILA</name>
<proteinExistence type="predicted"/>
<dbReference type="AlphaFoldDB" id="A0A820KQK1"/>
<evidence type="ECO:0000256" key="1">
    <source>
        <dbReference type="SAM" id="SignalP"/>
    </source>
</evidence>
<keyword evidence="1" id="KW-0732">Signal</keyword>
<gene>
    <name evidence="2" type="ORF">OXD698_LOCUS48223</name>
</gene>
<accession>A0A820KQK1</accession>
<evidence type="ECO:0000313" key="3">
    <source>
        <dbReference type="Proteomes" id="UP000663844"/>
    </source>
</evidence>
<feature type="non-terminal residue" evidence="2">
    <location>
        <position position="71"/>
    </location>
</feature>